<gene>
    <name evidence="2" type="ORF">GGR46_001463</name>
</gene>
<dbReference type="AlphaFoldDB" id="A0A7W6JR10"/>
<accession>A0A7W6JR10</accession>
<evidence type="ECO:0000313" key="3">
    <source>
        <dbReference type="Proteomes" id="UP000557392"/>
    </source>
</evidence>
<dbReference type="EMBL" id="JACIEH010000001">
    <property type="protein sequence ID" value="MBB4097930.1"/>
    <property type="molecule type" value="Genomic_DNA"/>
</dbReference>
<reference evidence="2 3" key="1">
    <citation type="submission" date="2020-08" db="EMBL/GenBank/DDBJ databases">
        <title>Genomic Encyclopedia of Type Strains, Phase IV (KMG-IV): sequencing the most valuable type-strain genomes for metagenomic binning, comparative biology and taxonomic classification.</title>
        <authorList>
            <person name="Goeker M."/>
        </authorList>
    </citation>
    <scope>NUCLEOTIDE SEQUENCE [LARGE SCALE GENOMIC DNA]</scope>
    <source>
        <strain evidence="2 3">DSM 101806</strain>
    </source>
</reference>
<comment type="caution">
    <text evidence="2">The sequence shown here is derived from an EMBL/GenBank/DDBJ whole genome shotgun (WGS) entry which is preliminary data.</text>
</comment>
<feature type="compositionally biased region" description="Polar residues" evidence="1">
    <location>
        <begin position="24"/>
        <end position="50"/>
    </location>
</feature>
<organism evidence="2 3">
    <name type="scientific">Sphingomonas kyeonggiensis</name>
    <dbReference type="NCBI Taxonomy" id="1268553"/>
    <lineage>
        <taxon>Bacteria</taxon>
        <taxon>Pseudomonadati</taxon>
        <taxon>Pseudomonadota</taxon>
        <taxon>Alphaproteobacteria</taxon>
        <taxon>Sphingomonadales</taxon>
        <taxon>Sphingomonadaceae</taxon>
        <taxon>Sphingomonas</taxon>
    </lineage>
</organism>
<proteinExistence type="predicted"/>
<evidence type="ECO:0000313" key="2">
    <source>
        <dbReference type="EMBL" id="MBB4097930.1"/>
    </source>
</evidence>
<name>A0A7W6JR10_9SPHN</name>
<dbReference type="Proteomes" id="UP000557392">
    <property type="component" value="Unassembled WGS sequence"/>
</dbReference>
<evidence type="ECO:0000256" key="1">
    <source>
        <dbReference type="SAM" id="MobiDB-lite"/>
    </source>
</evidence>
<keyword evidence="3" id="KW-1185">Reference proteome</keyword>
<feature type="region of interest" description="Disordered" evidence="1">
    <location>
        <begin position="1"/>
        <end position="50"/>
    </location>
</feature>
<sequence>MKFLPQLVWGRGTAPEGRGGGAPSQTARFSECPSTSLRLVSLPETSSGRY</sequence>
<protein>
    <submittedName>
        <fullName evidence="2">Uncharacterized protein</fullName>
    </submittedName>
</protein>